<sequence length="300" mass="32679">MSARQLDLFLDSREVVLVNDVVAAFRAGECGRARNALAALRAEAPERSDLAAFAVLLDFLEKLRASDFATLDSDGLEQLRGEIDAVVAPATRALGGEAKGFRDRIWRQLASAAAGQPFDRARPQIHAAALYLRAQADAEAEGAASTIADGWNDPLILRWRALARYRVGGLPAARWQIFSLAWFAADSFPQLLAELSAPQLESDWRRFQSAIEMPDASWFPAWCLLSHPEFAAALAGEISPPIMQAAAGIPGLGAFLALTKILAIEPGGYSRALVDERARLRAIDATFFAAYMRSRTVRDR</sequence>
<protein>
    <submittedName>
        <fullName evidence="1">Uncharacterized protein</fullName>
    </submittedName>
</protein>
<keyword evidence="2" id="KW-1185">Reference proteome</keyword>
<evidence type="ECO:0000313" key="1">
    <source>
        <dbReference type="EMBL" id="EXI69640.1"/>
    </source>
</evidence>
<evidence type="ECO:0000313" key="2">
    <source>
        <dbReference type="Proteomes" id="UP000020218"/>
    </source>
</evidence>
<comment type="caution">
    <text evidence="1">The sequence shown here is derived from an EMBL/GenBank/DDBJ whole genome shotgun (WGS) entry which is preliminary data.</text>
</comment>
<name>A0A011NYD6_9PROT</name>
<proteinExistence type="predicted"/>
<reference evidence="1" key="1">
    <citation type="submission" date="2014-02" db="EMBL/GenBank/DDBJ databases">
        <title>Expanding our view of genomic diversity in Candidatus Accumulibacter clades.</title>
        <authorList>
            <person name="Skennerton C.T."/>
            <person name="Barr J.J."/>
            <person name="Slater F.R."/>
            <person name="Bond P.L."/>
            <person name="Tyson G.W."/>
        </authorList>
    </citation>
    <scope>NUCLEOTIDE SEQUENCE [LARGE SCALE GENOMIC DNA]</scope>
</reference>
<organism evidence="1 2">
    <name type="scientific">Candidatus Accumulibacter adjunctus</name>
    <dbReference type="NCBI Taxonomy" id="1454001"/>
    <lineage>
        <taxon>Bacteria</taxon>
        <taxon>Pseudomonadati</taxon>
        <taxon>Pseudomonadota</taxon>
        <taxon>Betaproteobacteria</taxon>
        <taxon>Candidatus Accumulibacter</taxon>
    </lineage>
</organism>
<dbReference type="STRING" id="1454001.AW08_00133"/>
<dbReference type="EMBL" id="JFAX01000001">
    <property type="protein sequence ID" value="EXI69640.1"/>
    <property type="molecule type" value="Genomic_DNA"/>
</dbReference>
<accession>A0A011NYD6</accession>
<dbReference type="AlphaFoldDB" id="A0A011NYD6"/>
<dbReference type="PATRIC" id="fig|1454001.3.peg.315"/>
<gene>
    <name evidence="1" type="ORF">AW08_00133</name>
</gene>
<dbReference type="Proteomes" id="UP000020218">
    <property type="component" value="Unassembled WGS sequence"/>
</dbReference>